<gene>
    <name evidence="3" type="ORF">F0237_21955</name>
</gene>
<accession>A0AAE5GU76</accession>
<evidence type="ECO:0000256" key="1">
    <source>
        <dbReference type="SAM" id="MobiDB-lite"/>
    </source>
</evidence>
<dbReference type="Proteomes" id="UP000572722">
    <property type="component" value="Unassembled WGS sequence"/>
</dbReference>
<protein>
    <submittedName>
        <fullName evidence="3">Uncharacterized protein</fullName>
    </submittedName>
</protein>
<feature type="compositionally biased region" description="Gly residues" evidence="1">
    <location>
        <begin position="9"/>
        <end position="19"/>
    </location>
</feature>
<evidence type="ECO:0000313" key="4">
    <source>
        <dbReference type="Proteomes" id="UP000572722"/>
    </source>
</evidence>
<evidence type="ECO:0000256" key="2">
    <source>
        <dbReference type="SAM" id="Phobius"/>
    </source>
</evidence>
<reference evidence="3 4" key="1">
    <citation type="submission" date="2019-08" db="EMBL/GenBank/DDBJ databases">
        <title>Draft genome sequencing and comparative genomics of hatchery-associated Vibrios.</title>
        <authorList>
            <person name="Kehlet-Delgado H."/>
            <person name="Mueller R.S."/>
        </authorList>
    </citation>
    <scope>NUCLEOTIDE SEQUENCE [LARGE SCALE GENOMIC DNA]</scope>
    <source>
        <strain evidence="3 4">01-65-5-1</strain>
    </source>
</reference>
<organism evidence="3 4">
    <name type="scientific">Vibrio tubiashii</name>
    <dbReference type="NCBI Taxonomy" id="29498"/>
    <lineage>
        <taxon>Bacteria</taxon>
        <taxon>Pseudomonadati</taxon>
        <taxon>Pseudomonadota</taxon>
        <taxon>Gammaproteobacteria</taxon>
        <taxon>Vibrionales</taxon>
        <taxon>Vibrionaceae</taxon>
        <taxon>Vibrio</taxon>
        <taxon>Vibrio oreintalis group</taxon>
    </lineage>
</organism>
<evidence type="ECO:0000313" key="3">
    <source>
        <dbReference type="EMBL" id="NOI83327.1"/>
    </source>
</evidence>
<sequence>MLGSLSSLTGGGGLQGGAAGPAVSGTSGNTTNNMGFTGGSISLGATSSQWWLIVLLALFAMYVVLKK</sequence>
<comment type="caution">
    <text evidence="3">The sequence shown here is derived from an EMBL/GenBank/DDBJ whole genome shotgun (WGS) entry which is preliminary data.</text>
</comment>
<keyword evidence="2" id="KW-1133">Transmembrane helix</keyword>
<dbReference type="AlphaFoldDB" id="A0AAE5GU76"/>
<name>A0AAE5GU76_9VIBR</name>
<feature type="region of interest" description="Disordered" evidence="1">
    <location>
        <begin position="1"/>
        <end position="25"/>
    </location>
</feature>
<keyword evidence="2" id="KW-0472">Membrane</keyword>
<dbReference type="EMBL" id="VTXO01000015">
    <property type="protein sequence ID" value="NOI83327.1"/>
    <property type="molecule type" value="Genomic_DNA"/>
</dbReference>
<feature type="transmembrane region" description="Helical" evidence="2">
    <location>
        <begin position="48"/>
        <end position="65"/>
    </location>
</feature>
<keyword evidence="2" id="KW-0812">Transmembrane</keyword>
<dbReference type="RefSeq" id="WP_171325494.1">
    <property type="nucleotide sequence ID" value="NZ_VTXO01000015.1"/>
</dbReference>
<proteinExistence type="predicted"/>